<comment type="caution">
    <text evidence="3">The sequence shown here is derived from an EMBL/GenBank/DDBJ whole genome shotgun (WGS) entry which is preliminary data.</text>
</comment>
<reference evidence="4" key="1">
    <citation type="submission" date="2015-07" db="EMBL/GenBank/DDBJ databases">
        <authorList>
            <person name="Ju K.-S."/>
            <person name="Doroghazi J.R."/>
            <person name="Metcalf W.W."/>
        </authorList>
    </citation>
    <scope>NUCLEOTIDE SEQUENCE [LARGE SCALE GENOMIC DNA]</scope>
    <source>
        <strain evidence="4">NRRL ISP-5002</strain>
    </source>
</reference>
<gene>
    <name evidence="3" type="ORF">ADL29_08170</name>
</gene>
<dbReference type="AlphaFoldDB" id="A0A0N0XXZ8"/>
<dbReference type="PANTHER" id="PTHR33164:SF106">
    <property type="entry name" value="TRANSCRIPTIONAL REGULATORY PROTEIN"/>
    <property type="match status" value="1"/>
</dbReference>
<dbReference type="GO" id="GO:0003700">
    <property type="term" value="F:DNA-binding transcription factor activity"/>
    <property type="evidence" value="ECO:0007669"/>
    <property type="project" value="InterPro"/>
</dbReference>
<name>A0A0N0XXZ8_9ACTN</name>
<evidence type="ECO:0000256" key="1">
    <source>
        <dbReference type="SAM" id="MobiDB-lite"/>
    </source>
</evidence>
<feature type="compositionally biased region" description="Gly residues" evidence="1">
    <location>
        <begin position="156"/>
        <end position="166"/>
    </location>
</feature>
<feature type="domain" description="HTH marR-type" evidence="2">
    <location>
        <begin position="1"/>
        <end position="139"/>
    </location>
</feature>
<dbReference type="InterPro" id="IPR000835">
    <property type="entry name" value="HTH_MarR-typ"/>
</dbReference>
<dbReference type="InterPro" id="IPR039422">
    <property type="entry name" value="MarR/SlyA-like"/>
</dbReference>
<dbReference type="Proteomes" id="UP000037982">
    <property type="component" value="Unassembled WGS sequence"/>
</dbReference>
<evidence type="ECO:0000313" key="3">
    <source>
        <dbReference type="EMBL" id="KPC65314.1"/>
    </source>
</evidence>
<evidence type="ECO:0000313" key="4">
    <source>
        <dbReference type="Proteomes" id="UP000037982"/>
    </source>
</evidence>
<sequence>MAIPLSGTDEHVIFRQYLDAVGLQGLASAEAAGLHTSEWYALSLIAQEGSLSSGELATRTGLTTGATTRLIDRLERAGYARRTADPKDRRRVIVEPIPDALAGIEEVVAPARRHIADVLARYTPEQRDLLFDYFAHAAPAFRAATEEIRKSMPPRRGGGARSKGGS</sequence>
<protein>
    <submittedName>
        <fullName evidence="3">Transcriptional regulator</fullName>
    </submittedName>
</protein>
<dbReference type="InterPro" id="IPR036390">
    <property type="entry name" value="WH_DNA-bd_sf"/>
</dbReference>
<accession>A0A0N0XXZ8</accession>
<dbReference type="Pfam" id="PF12802">
    <property type="entry name" value="MarR_2"/>
    <property type="match status" value="1"/>
</dbReference>
<dbReference type="InterPro" id="IPR036388">
    <property type="entry name" value="WH-like_DNA-bd_sf"/>
</dbReference>
<dbReference type="RefSeq" id="WP_053923033.1">
    <property type="nucleotide sequence ID" value="NZ_LGKG01000046.1"/>
</dbReference>
<dbReference type="SMART" id="SM00347">
    <property type="entry name" value="HTH_MARR"/>
    <property type="match status" value="1"/>
</dbReference>
<keyword evidence="4" id="KW-1185">Reference proteome</keyword>
<dbReference type="PROSITE" id="PS50995">
    <property type="entry name" value="HTH_MARR_2"/>
    <property type="match status" value="1"/>
</dbReference>
<dbReference type="PATRIC" id="fig|66876.3.peg.1792"/>
<dbReference type="GO" id="GO:0006950">
    <property type="term" value="P:response to stress"/>
    <property type="evidence" value="ECO:0007669"/>
    <property type="project" value="TreeGrafter"/>
</dbReference>
<proteinExistence type="predicted"/>
<dbReference type="Gene3D" id="1.10.10.10">
    <property type="entry name" value="Winged helix-like DNA-binding domain superfamily/Winged helix DNA-binding domain"/>
    <property type="match status" value="1"/>
</dbReference>
<organism evidence="3 4">
    <name type="scientific">Streptomyces chattanoogensis</name>
    <dbReference type="NCBI Taxonomy" id="66876"/>
    <lineage>
        <taxon>Bacteria</taxon>
        <taxon>Bacillati</taxon>
        <taxon>Actinomycetota</taxon>
        <taxon>Actinomycetes</taxon>
        <taxon>Kitasatosporales</taxon>
        <taxon>Streptomycetaceae</taxon>
        <taxon>Streptomyces</taxon>
    </lineage>
</organism>
<dbReference type="PANTHER" id="PTHR33164">
    <property type="entry name" value="TRANSCRIPTIONAL REGULATOR, MARR FAMILY"/>
    <property type="match status" value="1"/>
</dbReference>
<evidence type="ECO:0000259" key="2">
    <source>
        <dbReference type="PROSITE" id="PS50995"/>
    </source>
</evidence>
<dbReference type="EMBL" id="LGKG01000046">
    <property type="protein sequence ID" value="KPC65314.1"/>
    <property type="molecule type" value="Genomic_DNA"/>
</dbReference>
<dbReference type="SUPFAM" id="SSF46785">
    <property type="entry name" value="Winged helix' DNA-binding domain"/>
    <property type="match status" value="1"/>
</dbReference>
<feature type="region of interest" description="Disordered" evidence="1">
    <location>
        <begin position="147"/>
        <end position="166"/>
    </location>
</feature>